<dbReference type="InterPro" id="IPR018499">
    <property type="entry name" value="Tetraspanin/Peripherin"/>
</dbReference>
<dbReference type="PANTHER" id="PTHR19282:SF456">
    <property type="entry name" value="CD63 MOLECULE"/>
    <property type="match status" value="1"/>
</dbReference>
<evidence type="ECO:0000313" key="9">
    <source>
        <dbReference type="Proteomes" id="UP001461498"/>
    </source>
</evidence>
<comment type="subcellular location">
    <subcellularLocation>
        <location evidence="1 7">Membrane</location>
        <topology evidence="1 7">Multi-pass membrane protein</topology>
    </subcellularLocation>
</comment>
<keyword evidence="3 7" id="KW-0812">Transmembrane</keyword>
<organism evidence="8 9">
    <name type="scientific">Rhynocoris fuscipes</name>
    <dbReference type="NCBI Taxonomy" id="488301"/>
    <lineage>
        <taxon>Eukaryota</taxon>
        <taxon>Metazoa</taxon>
        <taxon>Ecdysozoa</taxon>
        <taxon>Arthropoda</taxon>
        <taxon>Hexapoda</taxon>
        <taxon>Insecta</taxon>
        <taxon>Pterygota</taxon>
        <taxon>Neoptera</taxon>
        <taxon>Paraneoptera</taxon>
        <taxon>Hemiptera</taxon>
        <taxon>Heteroptera</taxon>
        <taxon>Panheteroptera</taxon>
        <taxon>Cimicomorpha</taxon>
        <taxon>Reduviidae</taxon>
        <taxon>Harpactorinae</taxon>
        <taxon>Harpactorini</taxon>
        <taxon>Rhynocoris</taxon>
    </lineage>
</organism>
<dbReference type="CDD" id="cd03127">
    <property type="entry name" value="tetraspanin_LEL"/>
    <property type="match status" value="1"/>
</dbReference>
<dbReference type="Gene3D" id="1.10.1450.10">
    <property type="entry name" value="Tetraspanin"/>
    <property type="match status" value="1"/>
</dbReference>
<dbReference type="SUPFAM" id="SSF48652">
    <property type="entry name" value="Tetraspanin"/>
    <property type="match status" value="1"/>
</dbReference>
<dbReference type="Proteomes" id="UP001461498">
    <property type="component" value="Unassembled WGS sequence"/>
</dbReference>
<dbReference type="InterPro" id="IPR000301">
    <property type="entry name" value="Tetraspanin_animals"/>
</dbReference>
<feature type="transmembrane region" description="Helical" evidence="7">
    <location>
        <begin position="85"/>
        <end position="109"/>
    </location>
</feature>
<dbReference type="PROSITE" id="PS00421">
    <property type="entry name" value="TM4_1"/>
    <property type="match status" value="1"/>
</dbReference>
<dbReference type="InterPro" id="IPR008952">
    <property type="entry name" value="Tetraspanin_EC2_sf"/>
</dbReference>
<keyword evidence="9" id="KW-1185">Reference proteome</keyword>
<dbReference type="InterPro" id="IPR018503">
    <property type="entry name" value="Tetraspanin_CS"/>
</dbReference>
<gene>
    <name evidence="8" type="ORF">O3M35_001312</name>
</gene>
<sequence>MLSFRSFSSATIKYSLFIFNLILAISGLVLLCLGVVIKGVYTEYEKFLDDRYLSASSLLIASGTLLFIFAFFGCCGAIKENRCMILVFSVLLSVVFILEIATGITGFILNDKADALLNRTLFTTMEQYNQSKELTQLWDAVQRNLDCCGVNNYTDWNGVMAAPQLPLSCCNIPVGATEYSCLSNTTISGMLHTTPCKTQLSLIVDHNAVTICAAALGFVVLQLIGIVFSCYLAKFIKASSYESV</sequence>
<feature type="transmembrane region" description="Helical" evidence="7">
    <location>
        <begin position="208"/>
        <end position="233"/>
    </location>
</feature>
<feature type="disulfide bond" evidence="6">
    <location>
        <begin position="147"/>
        <end position="181"/>
    </location>
</feature>
<keyword evidence="6" id="KW-1015">Disulfide bond</keyword>
<dbReference type="AlphaFoldDB" id="A0AAW1DR80"/>
<dbReference type="EMBL" id="JAPXFL010000001">
    <property type="protein sequence ID" value="KAK9513029.1"/>
    <property type="molecule type" value="Genomic_DNA"/>
</dbReference>
<dbReference type="Pfam" id="PF00335">
    <property type="entry name" value="Tetraspanin"/>
    <property type="match status" value="1"/>
</dbReference>
<evidence type="ECO:0000256" key="1">
    <source>
        <dbReference type="ARBA" id="ARBA00004141"/>
    </source>
</evidence>
<name>A0AAW1DR80_9HEMI</name>
<keyword evidence="5 7" id="KW-0472">Membrane</keyword>
<dbReference type="EMBL" id="JAPXFL010000001">
    <property type="protein sequence ID" value="KAK9513030.1"/>
    <property type="molecule type" value="Genomic_DNA"/>
</dbReference>
<evidence type="ECO:0000256" key="6">
    <source>
        <dbReference type="PIRSR" id="PIRSR002419-1"/>
    </source>
</evidence>
<feature type="transmembrane region" description="Helical" evidence="7">
    <location>
        <begin position="57"/>
        <end position="78"/>
    </location>
</feature>
<proteinExistence type="inferred from homology"/>
<reference evidence="8 9" key="1">
    <citation type="submission" date="2022-12" db="EMBL/GenBank/DDBJ databases">
        <title>Chromosome-level genome assembly of true bugs.</title>
        <authorList>
            <person name="Ma L."/>
            <person name="Li H."/>
        </authorList>
    </citation>
    <scope>NUCLEOTIDE SEQUENCE [LARGE SCALE GENOMIC DNA]</scope>
    <source>
        <strain evidence="8">Lab_2022b</strain>
    </source>
</reference>
<dbReference type="PANTHER" id="PTHR19282">
    <property type="entry name" value="TETRASPANIN"/>
    <property type="match status" value="1"/>
</dbReference>
<protein>
    <recommendedName>
        <fullName evidence="7">Tetraspanin</fullName>
    </recommendedName>
</protein>
<evidence type="ECO:0000256" key="2">
    <source>
        <dbReference type="ARBA" id="ARBA00006840"/>
    </source>
</evidence>
<dbReference type="GO" id="GO:0005886">
    <property type="term" value="C:plasma membrane"/>
    <property type="evidence" value="ECO:0007669"/>
    <property type="project" value="TreeGrafter"/>
</dbReference>
<keyword evidence="4 7" id="KW-1133">Transmembrane helix</keyword>
<evidence type="ECO:0000256" key="7">
    <source>
        <dbReference type="RuleBase" id="RU361218"/>
    </source>
</evidence>
<accession>A0AAW1DR80</accession>
<comment type="similarity">
    <text evidence="2 7">Belongs to the tetraspanin (TM4SF) family.</text>
</comment>
<evidence type="ECO:0000256" key="4">
    <source>
        <dbReference type="ARBA" id="ARBA00022989"/>
    </source>
</evidence>
<evidence type="ECO:0000256" key="3">
    <source>
        <dbReference type="ARBA" id="ARBA00022692"/>
    </source>
</evidence>
<evidence type="ECO:0000313" key="8">
    <source>
        <dbReference type="EMBL" id="KAK9513029.1"/>
    </source>
</evidence>
<dbReference type="PIRSF" id="PIRSF002419">
    <property type="entry name" value="Tetraspanin"/>
    <property type="match status" value="1"/>
</dbReference>
<comment type="caution">
    <text evidence="8">The sequence shown here is derived from an EMBL/GenBank/DDBJ whole genome shotgun (WGS) entry which is preliminary data.</text>
</comment>
<dbReference type="PRINTS" id="PR00259">
    <property type="entry name" value="TMFOUR"/>
</dbReference>
<evidence type="ECO:0000256" key="5">
    <source>
        <dbReference type="ARBA" id="ARBA00023136"/>
    </source>
</evidence>
<feature type="transmembrane region" description="Helical" evidence="7">
    <location>
        <begin position="12"/>
        <end position="37"/>
    </location>
</feature>
<feature type="disulfide bond" evidence="6">
    <location>
        <begin position="148"/>
        <end position="169"/>
    </location>
</feature>